<keyword evidence="1" id="KW-0418">Kinase</keyword>
<dbReference type="AlphaFoldDB" id="A0A511QDM0"/>
<evidence type="ECO:0000313" key="2">
    <source>
        <dbReference type="Proteomes" id="UP000321922"/>
    </source>
</evidence>
<protein>
    <submittedName>
        <fullName evidence="1">Shikimate kinase</fullName>
    </submittedName>
</protein>
<evidence type="ECO:0000313" key="1">
    <source>
        <dbReference type="EMBL" id="GEM75400.1"/>
    </source>
</evidence>
<dbReference type="PANTHER" id="PTHR13308:SF5">
    <property type="entry name" value="NEDD4-BINDING PROTEIN 2-LIKE 1"/>
    <property type="match status" value="1"/>
</dbReference>
<organism evidence="1 2">
    <name type="scientific">Vibrio sagamiensis NBRC 104589</name>
    <dbReference type="NCBI Taxonomy" id="1219064"/>
    <lineage>
        <taxon>Bacteria</taxon>
        <taxon>Pseudomonadati</taxon>
        <taxon>Pseudomonadota</taxon>
        <taxon>Gammaproteobacteria</taxon>
        <taxon>Vibrionales</taxon>
        <taxon>Vibrionaceae</taxon>
        <taxon>Vibrio</taxon>
    </lineage>
</organism>
<dbReference type="SUPFAM" id="SSF52540">
    <property type="entry name" value="P-loop containing nucleoside triphosphate hydrolases"/>
    <property type="match status" value="1"/>
</dbReference>
<dbReference type="InterPro" id="IPR027417">
    <property type="entry name" value="P-loop_NTPase"/>
</dbReference>
<gene>
    <name evidence="1" type="ORF">VSA01S_15120</name>
</gene>
<sequence>MSTAKLIILRGLPGSGKSTLARQLCNQKNLKHVEADMYFENEDGQYLFVKRDLPQAHQWCFEQACRWLEKGEVVVVSNTFVQFWEMAPYINYCKEKALEFDVRVCRGSYSSTHDVPKEAIERMRRIWQE</sequence>
<keyword evidence="1" id="KW-0808">Transferase</keyword>
<dbReference type="PANTHER" id="PTHR13308">
    <property type="entry name" value="NEDD4-BINDING PROTEIN 2-LIKE 1"/>
    <property type="match status" value="1"/>
</dbReference>
<comment type="caution">
    <text evidence="1">The sequence shown here is derived from an EMBL/GenBank/DDBJ whole genome shotgun (WGS) entry which is preliminary data.</text>
</comment>
<dbReference type="OrthoDB" id="6182772at2"/>
<proteinExistence type="predicted"/>
<dbReference type="EMBL" id="BJXJ01000012">
    <property type="protein sequence ID" value="GEM75400.1"/>
    <property type="molecule type" value="Genomic_DNA"/>
</dbReference>
<accession>A0A511QDM0</accession>
<keyword evidence="2" id="KW-1185">Reference proteome</keyword>
<name>A0A511QDM0_9VIBR</name>
<reference evidence="1 2" key="1">
    <citation type="submission" date="2019-07" db="EMBL/GenBank/DDBJ databases">
        <title>Whole genome shotgun sequence of Vibrio sagamiensis NBRC 104589.</title>
        <authorList>
            <person name="Hosoyama A."/>
            <person name="Uohara A."/>
            <person name="Ohji S."/>
            <person name="Ichikawa N."/>
        </authorList>
    </citation>
    <scope>NUCLEOTIDE SEQUENCE [LARGE SCALE GENOMIC DNA]</scope>
    <source>
        <strain evidence="1 2">NBRC 104589</strain>
    </source>
</reference>
<dbReference type="RefSeq" id="WP_039982745.1">
    <property type="nucleotide sequence ID" value="NZ_BAOJ01000135.1"/>
</dbReference>
<dbReference type="InterPro" id="IPR026302">
    <property type="entry name" value="NEDD4-bd_p2"/>
</dbReference>
<dbReference type="GO" id="GO:0016301">
    <property type="term" value="F:kinase activity"/>
    <property type="evidence" value="ECO:0007669"/>
    <property type="project" value="UniProtKB-KW"/>
</dbReference>
<dbReference type="Pfam" id="PF13671">
    <property type="entry name" value="AAA_33"/>
    <property type="match status" value="1"/>
</dbReference>
<dbReference type="Proteomes" id="UP000321922">
    <property type="component" value="Unassembled WGS sequence"/>
</dbReference>
<dbReference type="Gene3D" id="3.40.50.300">
    <property type="entry name" value="P-loop containing nucleotide triphosphate hydrolases"/>
    <property type="match status" value="1"/>
</dbReference>